<dbReference type="SUPFAM" id="SSF64182">
    <property type="entry name" value="DHH phosphoesterases"/>
    <property type="match status" value="1"/>
</dbReference>
<dbReference type="EMBL" id="KN840451">
    <property type="protein sequence ID" value="KIP10768.1"/>
    <property type="molecule type" value="Genomic_DNA"/>
</dbReference>
<dbReference type="Pfam" id="PF01368">
    <property type="entry name" value="DHH"/>
    <property type="match status" value="1"/>
</dbReference>
<evidence type="ECO:0000256" key="4">
    <source>
        <dbReference type="ARBA" id="ARBA00023211"/>
    </source>
</evidence>
<protein>
    <recommendedName>
        <fullName evidence="5">DHHA2 domain-containing protein</fullName>
    </recommendedName>
</protein>
<evidence type="ECO:0000313" key="6">
    <source>
        <dbReference type="EMBL" id="KIP10768.1"/>
    </source>
</evidence>
<dbReference type="AlphaFoldDB" id="A0A0C3PTD2"/>
<keyword evidence="7" id="KW-1185">Reference proteome</keyword>
<dbReference type="Pfam" id="PF02833">
    <property type="entry name" value="DHHA2"/>
    <property type="match status" value="1"/>
</dbReference>
<comment type="cofactor">
    <cofactor evidence="1">
        <name>Mn(2+)</name>
        <dbReference type="ChEBI" id="CHEBI:29035"/>
    </cofactor>
</comment>
<evidence type="ECO:0000256" key="3">
    <source>
        <dbReference type="ARBA" id="ARBA00022801"/>
    </source>
</evidence>
<dbReference type="PANTHER" id="PTHR12112">
    <property type="entry name" value="BNIP - RELATED"/>
    <property type="match status" value="1"/>
</dbReference>
<keyword evidence="2" id="KW-0479">Metal-binding</keyword>
<dbReference type="PANTHER" id="PTHR12112:SF39">
    <property type="entry name" value="EG:152A3.5 PROTEIN (FBGN0003116_PN PROTEIN)"/>
    <property type="match status" value="1"/>
</dbReference>
<evidence type="ECO:0000256" key="1">
    <source>
        <dbReference type="ARBA" id="ARBA00001936"/>
    </source>
</evidence>
<evidence type="ECO:0000313" key="7">
    <source>
        <dbReference type="Proteomes" id="UP000053257"/>
    </source>
</evidence>
<dbReference type="GO" id="GO:0004309">
    <property type="term" value="F:exopolyphosphatase activity"/>
    <property type="evidence" value="ECO:0007669"/>
    <property type="project" value="TreeGrafter"/>
</dbReference>
<organism evidence="6 7">
    <name type="scientific">Phlebiopsis gigantea (strain 11061_1 CR5-6)</name>
    <name type="common">White-rot fungus</name>
    <name type="synonym">Peniophora gigantea</name>
    <dbReference type="NCBI Taxonomy" id="745531"/>
    <lineage>
        <taxon>Eukaryota</taxon>
        <taxon>Fungi</taxon>
        <taxon>Dikarya</taxon>
        <taxon>Basidiomycota</taxon>
        <taxon>Agaricomycotina</taxon>
        <taxon>Agaricomycetes</taxon>
        <taxon>Polyporales</taxon>
        <taxon>Phanerochaetaceae</taxon>
        <taxon>Phlebiopsis</taxon>
    </lineage>
</organism>
<accession>A0A0C3PTD2</accession>
<evidence type="ECO:0000259" key="5">
    <source>
        <dbReference type="SMART" id="SM01131"/>
    </source>
</evidence>
<proteinExistence type="predicted"/>
<dbReference type="OrthoDB" id="374045at2759"/>
<dbReference type="Gene3D" id="3.10.310.20">
    <property type="entry name" value="DHHA2 domain"/>
    <property type="match status" value="1"/>
</dbReference>
<dbReference type="GO" id="GO:0005737">
    <property type="term" value="C:cytoplasm"/>
    <property type="evidence" value="ECO:0007669"/>
    <property type="project" value="InterPro"/>
</dbReference>
<dbReference type="Gene3D" id="3.90.1640.10">
    <property type="entry name" value="inorganic pyrophosphatase (n-terminal core)"/>
    <property type="match status" value="1"/>
</dbReference>
<name>A0A0C3PTD2_PHLG1</name>
<dbReference type="InterPro" id="IPR004097">
    <property type="entry name" value="DHHA2"/>
</dbReference>
<feature type="domain" description="DHHA2" evidence="5">
    <location>
        <begin position="242"/>
        <end position="415"/>
    </location>
</feature>
<dbReference type="HOGENOM" id="CLU_019358_1_1_1"/>
<sequence>MAAPLNGLQEYLNDSKKGYVEALEAGKAAEWVVVMGNEAGDLDSLASAIAFGWYKNVVQNDQAVTLVQTSRCDLTLRAENLYALELAGLSQSTQDLLCIDDIPASTSFPSRRFALVDHNRLQTRFVHNNADARVEAVIDHHEDEGAHKDTADPRIVVVPTGSSASLVACFLSDKCTDDIPKELATLLLCAILVDTNGLKPGGKAEPTDRQAVAYLVPRSLLATPGSFVSPDFHDHPRLAELSAALQDKKGDVSHLGSRDLLRRDYKEYSFSPSWLAGRAITVGLSTIPIGLHPWVSEDKQFWSATEEYMTERGLVVLGLLTSFRDDQKMNKHGKPKHRREQLYVVREGDVEGLADRLFTGLKHAKELDLKKRSLADDYHTEPPLRFAQAYRVKAWEQANTDATRKITAPLVKRIIEG</sequence>
<keyword evidence="3" id="KW-0378">Hydrolase</keyword>
<dbReference type="GO" id="GO:0046872">
    <property type="term" value="F:metal ion binding"/>
    <property type="evidence" value="ECO:0007669"/>
    <property type="project" value="UniProtKB-KW"/>
</dbReference>
<reference evidence="6 7" key="1">
    <citation type="journal article" date="2014" name="PLoS Genet.">
        <title>Analysis of the Phlebiopsis gigantea genome, transcriptome and secretome provides insight into its pioneer colonization strategies of wood.</title>
        <authorList>
            <person name="Hori C."/>
            <person name="Ishida T."/>
            <person name="Igarashi K."/>
            <person name="Samejima M."/>
            <person name="Suzuki H."/>
            <person name="Master E."/>
            <person name="Ferreira P."/>
            <person name="Ruiz-Duenas F.J."/>
            <person name="Held B."/>
            <person name="Canessa P."/>
            <person name="Larrondo L.F."/>
            <person name="Schmoll M."/>
            <person name="Druzhinina I.S."/>
            <person name="Kubicek C.P."/>
            <person name="Gaskell J.A."/>
            <person name="Kersten P."/>
            <person name="St John F."/>
            <person name="Glasner J."/>
            <person name="Sabat G."/>
            <person name="Splinter BonDurant S."/>
            <person name="Syed K."/>
            <person name="Yadav J."/>
            <person name="Mgbeahuruike A.C."/>
            <person name="Kovalchuk A."/>
            <person name="Asiegbu F.O."/>
            <person name="Lackner G."/>
            <person name="Hoffmeister D."/>
            <person name="Rencoret J."/>
            <person name="Gutierrez A."/>
            <person name="Sun H."/>
            <person name="Lindquist E."/>
            <person name="Barry K."/>
            <person name="Riley R."/>
            <person name="Grigoriev I.V."/>
            <person name="Henrissat B."/>
            <person name="Kues U."/>
            <person name="Berka R.M."/>
            <person name="Martinez A.T."/>
            <person name="Covert S.F."/>
            <person name="Blanchette R.A."/>
            <person name="Cullen D."/>
        </authorList>
    </citation>
    <scope>NUCLEOTIDE SEQUENCE [LARGE SCALE GENOMIC DNA]</scope>
    <source>
        <strain evidence="6 7">11061_1 CR5-6</strain>
    </source>
</reference>
<dbReference type="STRING" id="745531.A0A0C3PTD2"/>
<dbReference type="SMART" id="SM01131">
    <property type="entry name" value="DHHA2"/>
    <property type="match status" value="1"/>
</dbReference>
<dbReference type="InterPro" id="IPR038763">
    <property type="entry name" value="DHH_sf"/>
</dbReference>
<gene>
    <name evidence="6" type="ORF">PHLGIDRAFT_64938</name>
</gene>
<dbReference type="Proteomes" id="UP000053257">
    <property type="component" value="Unassembled WGS sequence"/>
</dbReference>
<evidence type="ECO:0000256" key="2">
    <source>
        <dbReference type="ARBA" id="ARBA00022723"/>
    </source>
</evidence>
<dbReference type="InterPro" id="IPR038222">
    <property type="entry name" value="DHHA2_dom_sf"/>
</dbReference>
<keyword evidence="4" id="KW-0464">Manganese</keyword>
<dbReference type="InterPro" id="IPR001667">
    <property type="entry name" value="DDH_dom"/>
</dbReference>